<feature type="domain" description="Aminopeptidase N-like N-terminal" evidence="17">
    <location>
        <begin position="73"/>
        <end position="197"/>
    </location>
</feature>
<evidence type="ECO:0000256" key="10">
    <source>
        <dbReference type="ARBA" id="ARBA00022833"/>
    </source>
</evidence>
<dbReference type="Pfam" id="PF17900">
    <property type="entry name" value="Peptidase_M1_N"/>
    <property type="match status" value="1"/>
</dbReference>
<dbReference type="PRINTS" id="PR00756">
    <property type="entry name" value="ALADIPTASE"/>
</dbReference>
<feature type="domain" description="Peptidase M1 alanyl aminopeptidase Ig-like fold" evidence="15">
    <location>
        <begin position="455"/>
        <end position="553"/>
    </location>
</feature>
<evidence type="ECO:0000259" key="15">
    <source>
        <dbReference type="Pfam" id="PF11940"/>
    </source>
</evidence>
<sequence length="876" mass="97223">MQPAIAPTTAIEPTRLCDYRPPAFWVDRVDLQVELFDSHTVVTATLALRRNRQSAQSLDLVLDGAAELQLLAIHCDGEPLSPDRYQRQGETLTISGLGESAELTTRVQLDPAANTRLEGLYRSRAMYCTQCEAEGFRHITFYPDRPDVLAEFRCRISADKQAFPVLLSNGNCVASGDLDAGRHFVEWHDPFKKPCYLFALVAGDLAVVSDSFVTASGRTVALKIYVEEKDLDKCDHAMRSLKAAMAWDQQRYGREYDLDLFMIVAVDDFNMGAMENKGLNIFNTSAVLANPSIATDATFQRIESIVAHEYFHNWSGNRVTCRDWFQLSLKEGFTVFRDAQFSADMNAAVVKRIEDVSLLRTLQFAEDAGPLAHPVQPQSYVEINNFYTVTVYEKGAEVVGMLHTLLGERAFRQATDRYFEHYDGQAVTIEEFVSAMEEASGRDLQQFRQWYWQAGTPELDCHWQWHEATGMVTLTVAQQCPPTPGQATKVPFHIPIRVGMVGANGDLALSADGATEQLLELTARRQQWQFGPFTEPPVPSLLRGFSAPVKLHVDYSEEQLLHLAGCDSDGFNRWEAMQQLYQLAVHAALAQGADSPVSAPLVARFEQLLNDPHLDAATAAQLLTLPGESELFERWQPIDPEKITAARNSVRAQLVAASAESVRSRYYALQSDQPYAPSSDQIGQRALKNTLLRYLCEFAQGEPLAVAQFQQADNMTDQLAALTALLAAADSSAAGAALSSFYQQWRHEPLALNLWFRAQATAPGVEPQQLRALLQHPDFSLTNPNKVRSVVAAYAMANLGQFHRRDGSGYQLLAEVIIQLNAINPQIAARLVVPLTAWAKFAEPYRTAMRENLAAIGNCGELAKDLAEQVEKSLGG</sequence>
<dbReference type="FunFam" id="3.30.2010.30:FF:000002">
    <property type="entry name" value="Putative aminopeptidase N"/>
    <property type="match status" value="1"/>
</dbReference>
<dbReference type="Pfam" id="PF01433">
    <property type="entry name" value="Peptidase_M1"/>
    <property type="match status" value="1"/>
</dbReference>
<evidence type="ECO:0000256" key="2">
    <source>
        <dbReference type="ARBA" id="ARBA00001947"/>
    </source>
</evidence>
<dbReference type="InterPro" id="IPR014782">
    <property type="entry name" value="Peptidase_M1_dom"/>
</dbReference>
<evidence type="ECO:0000256" key="13">
    <source>
        <dbReference type="NCBIfam" id="TIGR02414"/>
    </source>
</evidence>
<evidence type="ECO:0000256" key="11">
    <source>
        <dbReference type="ARBA" id="ARBA00023049"/>
    </source>
</evidence>
<dbReference type="Pfam" id="PF11940">
    <property type="entry name" value="DUF3458"/>
    <property type="match status" value="1"/>
</dbReference>
<dbReference type="InterPro" id="IPR027268">
    <property type="entry name" value="Peptidase_M4/M1_CTD_sf"/>
</dbReference>
<evidence type="ECO:0000259" key="16">
    <source>
        <dbReference type="Pfam" id="PF17432"/>
    </source>
</evidence>
<dbReference type="GO" id="GO:0008237">
    <property type="term" value="F:metallopeptidase activity"/>
    <property type="evidence" value="ECO:0007669"/>
    <property type="project" value="UniProtKB-UniRule"/>
</dbReference>
<keyword evidence="7" id="KW-0645">Protease</keyword>
<evidence type="ECO:0000256" key="1">
    <source>
        <dbReference type="ARBA" id="ARBA00000098"/>
    </source>
</evidence>
<comment type="caution">
    <text evidence="18">The sequence shown here is derived from an EMBL/GenBank/DDBJ whole genome shotgun (WGS) entry which is preliminary data.</text>
</comment>
<evidence type="ECO:0000256" key="7">
    <source>
        <dbReference type="ARBA" id="ARBA00022670"/>
    </source>
</evidence>
<gene>
    <name evidence="18" type="primary">pepN</name>
    <name evidence="18" type="ORF">E3W66_04595</name>
</gene>
<dbReference type="OrthoDB" id="100605at2"/>
<dbReference type="EC" id="3.4.11.2" evidence="4 13"/>
<evidence type="ECO:0000256" key="3">
    <source>
        <dbReference type="ARBA" id="ARBA00010136"/>
    </source>
</evidence>
<dbReference type="InterPro" id="IPR045357">
    <property type="entry name" value="Aminopeptidase_N-like_N"/>
</dbReference>
<comment type="cofactor">
    <cofactor evidence="2">
        <name>Zn(2+)</name>
        <dbReference type="ChEBI" id="CHEBI:29105"/>
    </cofactor>
</comment>
<reference evidence="18 19" key="1">
    <citation type="submission" date="2019-03" db="EMBL/GenBank/DDBJ databases">
        <title>Draft genome of Gammaproteobacteria bacterium LSUCC0057, a member of the SAR92 clade.</title>
        <authorList>
            <person name="Lanclos V.C."/>
            <person name="Doiron C."/>
            <person name="Henson M.W."/>
            <person name="Thrash J.C."/>
        </authorList>
    </citation>
    <scope>NUCLEOTIDE SEQUENCE [LARGE SCALE GENOMIC DNA]</scope>
    <source>
        <strain evidence="18 19">LSUCC0057</strain>
    </source>
</reference>
<keyword evidence="8" id="KW-0479">Metal-binding</keyword>
<keyword evidence="11" id="KW-0482">Metalloprotease</keyword>
<dbReference type="Pfam" id="PF17432">
    <property type="entry name" value="DUF3458_C"/>
    <property type="match status" value="1"/>
</dbReference>
<dbReference type="CDD" id="cd09600">
    <property type="entry name" value="M1_APN"/>
    <property type="match status" value="1"/>
</dbReference>
<dbReference type="Gene3D" id="2.60.40.1840">
    <property type="match status" value="1"/>
</dbReference>
<dbReference type="PANTHER" id="PTHR46322">
    <property type="entry name" value="PUROMYCIN-SENSITIVE AMINOPEPTIDASE"/>
    <property type="match status" value="1"/>
</dbReference>
<keyword evidence="19" id="KW-1185">Reference proteome</keyword>
<evidence type="ECO:0000256" key="4">
    <source>
        <dbReference type="ARBA" id="ARBA00012564"/>
    </source>
</evidence>
<dbReference type="GO" id="GO:0008270">
    <property type="term" value="F:zinc ion binding"/>
    <property type="evidence" value="ECO:0007669"/>
    <property type="project" value="InterPro"/>
</dbReference>
<evidence type="ECO:0000256" key="6">
    <source>
        <dbReference type="ARBA" id="ARBA00022438"/>
    </source>
</evidence>
<dbReference type="SUPFAM" id="SSF63737">
    <property type="entry name" value="Leukotriene A4 hydrolase N-terminal domain"/>
    <property type="match status" value="1"/>
</dbReference>
<evidence type="ECO:0000313" key="19">
    <source>
        <dbReference type="Proteomes" id="UP000298133"/>
    </source>
</evidence>
<dbReference type="Gene3D" id="1.25.50.10">
    <property type="entry name" value="Peptidase M1, alanyl aminopeptidase, C-terminal domain"/>
    <property type="match status" value="1"/>
</dbReference>
<protein>
    <recommendedName>
        <fullName evidence="5 13">Aminopeptidase N</fullName>
        <ecNumber evidence="4 13">3.4.11.2</ecNumber>
    </recommendedName>
</protein>
<comment type="similarity">
    <text evidence="3">Belongs to the peptidase M1 family.</text>
</comment>
<dbReference type="AlphaFoldDB" id="A0A4Y8UK47"/>
<accession>A0A4Y8UK47</accession>
<comment type="function">
    <text evidence="12">Aminopeptidase N is involved in the degradation of intracellular peptides generated by protein breakdown during normal growth as well as in response to nutrient starvation.</text>
</comment>
<evidence type="ECO:0000256" key="8">
    <source>
        <dbReference type="ARBA" id="ARBA00022723"/>
    </source>
</evidence>
<dbReference type="InterPro" id="IPR012779">
    <property type="entry name" value="Peptidase_M1_pepN"/>
</dbReference>
<name>A0A4Y8UK47_9GAMM</name>
<dbReference type="InterPro" id="IPR037144">
    <property type="entry name" value="Peptidase_M1_pepN_C_sf"/>
</dbReference>
<proteinExistence type="inferred from homology"/>
<keyword evidence="10" id="KW-0862">Zinc</keyword>
<dbReference type="PANTHER" id="PTHR46322:SF1">
    <property type="entry name" value="PUROMYCIN-SENSITIVE AMINOPEPTIDASE"/>
    <property type="match status" value="1"/>
</dbReference>
<evidence type="ECO:0000256" key="12">
    <source>
        <dbReference type="ARBA" id="ARBA00059739"/>
    </source>
</evidence>
<feature type="domain" description="Peptidase M1 alanyl aminopeptidase C-terminal" evidence="16">
    <location>
        <begin position="558"/>
        <end position="874"/>
    </location>
</feature>
<dbReference type="Gene3D" id="1.10.390.10">
    <property type="entry name" value="Neutral Protease Domain 2"/>
    <property type="match status" value="1"/>
</dbReference>
<dbReference type="InterPro" id="IPR024601">
    <property type="entry name" value="Peptidase_M1_pepN_C"/>
</dbReference>
<evidence type="ECO:0000259" key="17">
    <source>
        <dbReference type="Pfam" id="PF17900"/>
    </source>
</evidence>
<comment type="catalytic activity">
    <reaction evidence="1">
        <text>Release of an N-terminal amino acid, Xaa-|-Yaa- from a peptide, amide or arylamide. Xaa is preferably Ala, but may be most amino acids including Pro (slow action). When a terminal hydrophobic residue is followed by a prolyl residue, the two may be released as an intact Xaa-Pro dipeptide.</text>
        <dbReference type="EC" id="3.4.11.2"/>
    </reaction>
</comment>
<dbReference type="Gene3D" id="2.60.40.1730">
    <property type="entry name" value="tricorn interacting facor f3 domain"/>
    <property type="match status" value="1"/>
</dbReference>
<dbReference type="InterPro" id="IPR035414">
    <property type="entry name" value="Peptidase_M1_pepN_Ig-like"/>
</dbReference>
<dbReference type="InterPro" id="IPR042097">
    <property type="entry name" value="Aminopeptidase_N-like_N_sf"/>
</dbReference>
<evidence type="ECO:0000259" key="14">
    <source>
        <dbReference type="Pfam" id="PF01433"/>
    </source>
</evidence>
<keyword evidence="6 18" id="KW-0031">Aminopeptidase</keyword>
<dbReference type="GO" id="GO:0016285">
    <property type="term" value="F:alanyl aminopeptidase activity"/>
    <property type="evidence" value="ECO:0007669"/>
    <property type="project" value="UniProtKB-EC"/>
</dbReference>
<evidence type="ECO:0000256" key="9">
    <source>
        <dbReference type="ARBA" id="ARBA00022801"/>
    </source>
</evidence>
<dbReference type="Proteomes" id="UP000298133">
    <property type="component" value="Unassembled WGS sequence"/>
</dbReference>
<keyword evidence="9 18" id="KW-0378">Hydrolase</keyword>
<dbReference type="SUPFAM" id="SSF55486">
    <property type="entry name" value="Metalloproteases ('zincins'), catalytic domain"/>
    <property type="match status" value="1"/>
</dbReference>
<evidence type="ECO:0000256" key="5">
    <source>
        <dbReference type="ARBA" id="ARBA00015611"/>
    </source>
</evidence>
<organism evidence="18 19">
    <name type="scientific">Gammaproteobacteria bacterium LSUCC0057</name>
    <dbReference type="NCBI Taxonomy" id="2559237"/>
    <lineage>
        <taxon>Bacteria</taxon>
        <taxon>Pseudomonadati</taxon>
        <taxon>Pseudomonadota</taxon>
        <taxon>Gammaproteobacteria</taxon>
        <taxon>Cellvibrionales</taxon>
        <taxon>Porticoccaceae</taxon>
        <taxon>SAR92 clade</taxon>
    </lineage>
</organism>
<dbReference type="InterPro" id="IPR038438">
    <property type="entry name" value="PepN_Ig-like_sf"/>
</dbReference>
<dbReference type="Gene3D" id="3.30.2010.30">
    <property type="match status" value="1"/>
</dbReference>
<dbReference type="FunFam" id="2.60.40.1730:FF:000005">
    <property type="entry name" value="Aminopeptidase N"/>
    <property type="match status" value="1"/>
</dbReference>
<dbReference type="NCBIfam" id="TIGR02414">
    <property type="entry name" value="pepN_proteo"/>
    <property type="match status" value="1"/>
</dbReference>
<evidence type="ECO:0000313" key="18">
    <source>
        <dbReference type="EMBL" id="TFH69206.1"/>
    </source>
</evidence>
<dbReference type="EMBL" id="SPIA01000001">
    <property type="protein sequence ID" value="TFH69206.1"/>
    <property type="molecule type" value="Genomic_DNA"/>
</dbReference>
<dbReference type="InterPro" id="IPR001930">
    <property type="entry name" value="Peptidase_M1"/>
</dbReference>
<dbReference type="GO" id="GO:0006508">
    <property type="term" value="P:proteolysis"/>
    <property type="evidence" value="ECO:0007669"/>
    <property type="project" value="UniProtKB-UniRule"/>
</dbReference>
<feature type="domain" description="Peptidase M1 membrane alanine aminopeptidase" evidence="14">
    <location>
        <begin position="237"/>
        <end position="450"/>
    </location>
</feature>